<proteinExistence type="predicted"/>
<feature type="compositionally biased region" description="Basic and acidic residues" evidence="1">
    <location>
        <begin position="241"/>
        <end position="262"/>
    </location>
</feature>
<dbReference type="AlphaFoldDB" id="A0A388JT74"/>
<feature type="compositionally biased region" description="Low complexity" evidence="1">
    <location>
        <begin position="206"/>
        <end position="220"/>
    </location>
</feature>
<sequence length="295" mass="32558">MDLEGELQYPAEEWITTLEEGCKQMQTIVGLLMQRQQEGGEIDGGAISMDQWLEDRIQELLDILWELEEGLYPQLDVYIDSRRADDRLAACRTLFTLGRDLRNQLEYRYGLLASEDDCGENTNNSNNISYSDIKDGDGVNNNNDGGGRCPRLHQDGSDTVAVLCDVLGGAESVRCDHGAGFYDDIACNNDTGDRFVDYTYICGGDADNNDTNNNDNNAGTRDTKDTSYISKGVDRGSGGDGDNKDFDNNHNNDDTCETRDNNDNNDNTYANGVSGGSRGDDDNNDTDNINNDDDI</sequence>
<gene>
    <name evidence="2" type="ORF">CBR_g18586</name>
</gene>
<feature type="region of interest" description="Disordered" evidence="1">
    <location>
        <begin position="123"/>
        <end position="149"/>
    </location>
</feature>
<feature type="region of interest" description="Disordered" evidence="1">
    <location>
        <begin position="206"/>
        <end position="295"/>
    </location>
</feature>
<dbReference type="EMBL" id="BFEA01000016">
    <property type="protein sequence ID" value="GBG60990.1"/>
    <property type="molecule type" value="Genomic_DNA"/>
</dbReference>
<dbReference type="Proteomes" id="UP000265515">
    <property type="component" value="Unassembled WGS sequence"/>
</dbReference>
<protein>
    <submittedName>
        <fullName evidence="2">Uncharacterized protein</fullName>
    </submittedName>
</protein>
<organism evidence="2 3">
    <name type="scientific">Chara braunii</name>
    <name type="common">Braun's stonewort</name>
    <dbReference type="NCBI Taxonomy" id="69332"/>
    <lineage>
        <taxon>Eukaryota</taxon>
        <taxon>Viridiplantae</taxon>
        <taxon>Streptophyta</taxon>
        <taxon>Charophyceae</taxon>
        <taxon>Charales</taxon>
        <taxon>Characeae</taxon>
        <taxon>Chara</taxon>
    </lineage>
</organism>
<accession>A0A388JT74</accession>
<feature type="compositionally biased region" description="Acidic residues" evidence="1">
    <location>
        <begin position="282"/>
        <end position="295"/>
    </location>
</feature>
<evidence type="ECO:0000313" key="3">
    <source>
        <dbReference type="Proteomes" id="UP000265515"/>
    </source>
</evidence>
<reference evidence="2 3" key="1">
    <citation type="journal article" date="2018" name="Cell">
        <title>The Chara Genome: Secondary Complexity and Implications for Plant Terrestrialization.</title>
        <authorList>
            <person name="Nishiyama T."/>
            <person name="Sakayama H."/>
            <person name="Vries J.D."/>
            <person name="Buschmann H."/>
            <person name="Saint-Marcoux D."/>
            <person name="Ullrich K.K."/>
            <person name="Haas F.B."/>
            <person name="Vanderstraeten L."/>
            <person name="Becker D."/>
            <person name="Lang D."/>
            <person name="Vosolsobe S."/>
            <person name="Rombauts S."/>
            <person name="Wilhelmsson P.K.I."/>
            <person name="Janitza P."/>
            <person name="Kern R."/>
            <person name="Heyl A."/>
            <person name="Rumpler F."/>
            <person name="Villalobos L.I.A.C."/>
            <person name="Clay J.M."/>
            <person name="Skokan R."/>
            <person name="Toyoda A."/>
            <person name="Suzuki Y."/>
            <person name="Kagoshima H."/>
            <person name="Schijlen E."/>
            <person name="Tajeshwar N."/>
            <person name="Catarino B."/>
            <person name="Hetherington A.J."/>
            <person name="Saltykova A."/>
            <person name="Bonnot C."/>
            <person name="Breuninger H."/>
            <person name="Symeonidi A."/>
            <person name="Radhakrishnan G.V."/>
            <person name="Van Nieuwerburgh F."/>
            <person name="Deforce D."/>
            <person name="Chang C."/>
            <person name="Karol K.G."/>
            <person name="Hedrich R."/>
            <person name="Ulvskov P."/>
            <person name="Glockner G."/>
            <person name="Delwiche C.F."/>
            <person name="Petrasek J."/>
            <person name="Van de Peer Y."/>
            <person name="Friml J."/>
            <person name="Beilby M."/>
            <person name="Dolan L."/>
            <person name="Kohara Y."/>
            <person name="Sugano S."/>
            <person name="Fujiyama A."/>
            <person name="Delaux P.-M."/>
            <person name="Quint M."/>
            <person name="TheiBen G."/>
            <person name="Hagemann M."/>
            <person name="Harholt J."/>
            <person name="Dunand C."/>
            <person name="Zachgo S."/>
            <person name="Langdale J."/>
            <person name="Maumus F."/>
            <person name="Straeten D.V.D."/>
            <person name="Gould S.B."/>
            <person name="Rensing S.A."/>
        </authorList>
    </citation>
    <scope>NUCLEOTIDE SEQUENCE [LARGE SCALE GENOMIC DNA]</scope>
    <source>
        <strain evidence="2 3">S276</strain>
    </source>
</reference>
<comment type="caution">
    <text evidence="2">The sequence shown here is derived from an EMBL/GenBank/DDBJ whole genome shotgun (WGS) entry which is preliminary data.</text>
</comment>
<evidence type="ECO:0000313" key="2">
    <source>
        <dbReference type="EMBL" id="GBG60990.1"/>
    </source>
</evidence>
<name>A0A388JT74_CHABU</name>
<evidence type="ECO:0000256" key="1">
    <source>
        <dbReference type="SAM" id="MobiDB-lite"/>
    </source>
</evidence>
<dbReference type="Gramene" id="GBG60990">
    <property type="protein sequence ID" value="GBG60990"/>
    <property type="gene ID" value="CBR_g18586"/>
</dbReference>
<keyword evidence="3" id="KW-1185">Reference proteome</keyword>